<keyword evidence="2 5" id="KW-0812">Transmembrane</keyword>
<accession>A0AAD6CA66</accession>
<dbReference type="EMBL" id="JAPVEA010000004">
    <property type="protein sequence ID" value="KAJ5455711.1"/>
    <property type="molecule type" value="Genomic_DNA"/>
</dbReference>
<dbReference type="Proteomes" id="UP001213681">
    <property type="component" value="Unassembled WGS sequence"/>
</dbReference>
<dbReference type="GO" id="GO:0016020">
    <property type="term" value="C:membrane"/>
    <property type="evidence" value="ECO:0007669"/>
    <property type="project" value="UniProtKB-SubCell"/>
</dbReference>
<evidence type="ECO:0000313" key="6">
    <source>
        <dbReference type="EMBL" id="KAJ5455711.1"/>
    </source>
</evidence>
<gene>
    <name evidence="6" type="ORF">N7458_003975</name>
</gene>
<evidence type="ECO:0000256" key="1">
    <source>
        <dbReference type="ARBA" id="ARBA00004141"/>
    </source>
</evidence>
<dbReference type="RefSeq" id="XP_056768084.1">
    <property type="nucleotide sequence ID" value="XM_056907357.1"/>
</dbReference>
<evidence type="ECO:0000256" key="2">
    <source>
        <dbReference type="ARBA" id="ARBA00022692"/>
    </source>
</evidence>
<dbReference type="GeneID" id="81597600"/>
<keyword evidence="3 5" id="KW-1133">Transmembrane helix</keyword>
<dbReference type="AlphaFoldDB" id="A0AAD6CA66"/>
<evidence type="ECO:0000313" key="7">
    <source>
        <dbReference type="Proteomes" id="UP001213681"/>
    </source>
</evidence>
<feature type="transmembrane region" description="Helical" evidence="5">
    <location>
        <begin position="295"/>
        <end position="319"/>
    </location>
</feature>
<dbReference type="Gene3D" id="1.20.58.340">
    <property type="entry name" value="Magnesium transport protein CorA, transmembrane region"/>
    <property type="match status" value="1"/>
</dbReference>
<comment type="subcellular location">
    <subcellularLocation>
        <location evidence="1">Membrane</location>
        <topology evidence="1">Multi-pass membrane protein</topology>
    </subcellularLocation>
</comment>
<evidence type="ECO:0000256" key="5">
    <source>
        <dbReference type="SAM" id="Phobius"/>
    </source>
</evidence>
<keyword evidence="7" id="KW-1185">Reference proteome</keyword>
<keyword evidence="4 5" id="KW-0472">Membrane</keyword>
<evidence type="ECO:0000256" key="4">
    <source>
        <dbReference type="ARBA" id="ARBA00023136"/>
    </source>
</evidence>
<sequence length="378" mass="44046">MYVGFMRPIDSVIQRALWRVLTSLSLASANEIRGCQQCRQALTDAFLMPSVWWTDHLRKSNGYFGCEVTRDGGKITGLSMWSLFRTKKMNNDRDYCWSKFNTFTRWISETNQTGILIFDTQKHTPHPFTTLTPEAHLLGDPFWVYPYILDSVSDLEEQAVWAIRDQIRPIEKGEEQVGPRKSQPNYRRLHDIARHSIHVTETLDVTLQTIERILENHRIYMNPSDSALLFSRADPHVWQEIQSRLSFPQSFLGSLRHRSIANEKRLQNEIQLTFQTVARHDALIMMDDSAALKTLAFVTFTFLPPTFICAVFSMSFFNYDQSLGWRVSGKFWVYWAVTVPTTIISAALWFYWQRNPPSRRFQDRVDAFSRGLDHMGSV</sequence>
<dbReference type="SUPFAM" id="SSF144083">
    <property type="entry name" value="Magnesium transport protein CorA, transmembrane region"/>
    <property type="match status" value="1"/>
</dbReference>
<comment type="caution">
    <text evidence="6">The sequence shown here is derived from an EMBL/GenBank/DDBJ whole genome shotgun (WGS) entry which is preliminary data.</text>
</comment>
<proteinExistence type="predicted"/>
<evidence type="ECO:0000256" key="3">
    <source>
        <dbReference type="ARBA" id="ARBA00022989"/>
    </source>
</evidence>
<name>A0AAD6CA66_9EURO</name>
<dbReference type="InterPro" id="IPR045863">
    <property type="entry name" value="CorA_TM1_TM2"/>
</dbReference>
<reference evidence="6" key="1">
    <citation type="submission" date="2022-12" db="EMBL/GenBank/DDBJ databases">
        <authorList>
            <person name="Petersen C."/>
        </authorList>
    </citation>
    <scope>NUCLEOTIDE SEQUENCE</scope>
    <source>
        <strain evidence="6">IBT 16125</strain>
    </source>
</reference>
<organism evidence="6 7">
    <name type="scientific">Penicillium daleae</name>
    <dbReference type="NCBI Taxonomy" id="63821"/>
    <lineage>
        <taxon>Eukaryota</taxon>
        <taxon>Fungi</taxon>
        <taxon>Dikarya</taxon>
        <taxon>Ascomycota</taxon>
        <taxon>Pezizomycotina</taxon>
        <taxon>Eurotiomycetes</taxon>
        <taxon>Eurotiomycetidae</taxon>
        <taxon>Eurotiales</taxon>
        <taxon>Aspergillaceae</taxon>
        <taxon>Penicillium</taxon>
    </lineage>
</organism>
<reference evidence="6" key="2">
    <citation type="journal article" date="2023" name="IMA Fungus">
        <title>Comparative genomic study of the Penicillium genus elucidates a diverse pangenome and 15 lateral gene transfer events.</title>
        <authorList>
            <person name="Petersen C."/>
            <person name="Sorensen T."/>
            <person name="Nielsen M.R."/>
            <person name="Sondergaard T.E."/>
            <person name="Sorensen J.L."/>
            <person name="Fitzpatrick D.A."/>
            <person name="Frisvad J.C."/>
            <person name="Nielsen K.L."/>
        </authorList>
    </citation>
    <scope>NUCLEOTIDE SEQUENCE</scope>
    <source>
        <strain evidence="6">IBT 16125</strain>
    </source>
</reference>
<protein>
    <submittedName>
        <fullName evidence="6">Uncharacterized protein</fullName>
    </submittedName>
</protein>
<feature type="transmembrane region" description="Helical" evidence="5">
    <location>
        <begin position="331"/>
        <end position="352"/>
    </location>
</feature>